<dbReference type="AlphaFoldDB" id="A0AA36F986"/>
<protein>
    <submittedName>
        <fullName evidence="2">Uncharacterized protein</fullName>
    </submittedName>
</protein>
<keyword evidence="3" id="KW-1185">Reference proteome</keyword>
<keyword evidence="1" id="KW-0472">Membrane</keyword>
<accession>A0AA36F986</accession>
<keyword evidence="1" id="KW-1133">Transmembrane helix</keyword>
<dbReference type="Proteomes" id="UP001162480">
    <property type="component" value="Chromosome 10"/>
</dbReference>
<evidence type="ECO:0000256" key="1">
    <source>
        <dbReference type="SAM" id="Phobius"/>
    </source>
</evidence>
<evidence type="ECO:0000313" key="2">
    <source>
        <dbReference type="EMBL" id="CAI9729127.1"/>
    </source>
</evidence>
<proteinExistence type="predicted"/>
<dbReference type="EMBL" id="OX597823">
    <property type="protein sequence ID" value="CAI9729127.1"/>
    <property type="molecule type" value="Genomic_DNA"/>
</dbReference>
<name>A0AA36F986_OCTVU</name>
<evidence type="ECO:0000313" key="3">
    <source>
        <dbReference type="Proteomes" id="UP001162480"/>
    </source>
</evidence>
<keyword evidence="1" id="KW-0812">Transmembrane</keyword>
<organism evidence="2 3">
    <name type="scientific">Octopus vulgaris</name>
    <name type="common">Common octopus</name>
    <dbReference type="NCBI Taxonomy" id="6645"/>
    <lineage>
        <taxon>Eukaryota</taxon>
        <taxon>Metazoa</taxon>
        <taxon>Spiralia</taxon>
        <taxon>Lophotrochozoa</taxon>
        <taxon>Mollusca</taxon>
        <taxon>Cephalopoda</taxon>
        <taxon>Coleoidea</taxon>
        <taxon>Octopodiformes</taxon>
        <taxon>Octopoda</taxon>
        <taxon>Incirrata</taxon>
        <taxon>Octopodidae</taxon>
        <taxon>Octopus</taxon>
    </lineage>
</organism>
<gene>
    <name evidence="2" type="ORF">OCTVUL_1B001649</name>
</gene>
<reference evidence="2" key="1">
    <citation type="submission" date="2023-08" db="EMBL/GenBank/DDBJ databases">
        <authorList>
            <person name="Alioto T."/>
            <person name="Alioto T."/>
            <person name="Gomez Garrido J."/>
        </authorList>
    </citation>
    <scope>NUCLEOTIDE SEQUENCE</scope>
</reference>
<sequence length="70" mass="7498">MNTSSYPLHALRASRYLEVISVVTLLLYNNLVDVVVVVITTVIDIHASSSGCHSEGGNSDRDVATVVLVL</sequence>
<feature type="transmembrane region" description="Helical" evidence="1">
    <location>
        <begin position="20"/>
        <end position="43"/>
    </location>
</feature>